<reference evidence="3" key="2">
    <citation type="submission" date="2025-09" db="UniProtKB">
        <authorList>
            <consortium name="Ensembl"/>
        </authorList>
    </citation>
    <scope>IDENTIFICATION</scope>
</reference>
<dbReference type="OMA" id="AASWHVV"/>
<dbReference type="PANTHER" id="PTHR15512:SF0">
    <property type="entry name" value="TERF1-INTERACTING NUCLEAR FACTOR 2"/>
    <property type="match status" value="1"/>
</dbReference>
<dbReference type="PANTHER" id="PTHR15512">
    <property type="entry name" value="TERF1-INTERACTING NUCLEAR FACTOR 2"/>
    <property type="match status" value="1"/>
</dbReference>
<dbReference type="GO" id="GO:1904356">
    <property type="term" value="P:regulation of telomere maintenance via telomere lengthening"/>
    <property type="evidence" value="ECO:0007669"/>
    <property type="project" value="TreeGrafter"/>
</dbReference>
<dbReference type="AlphaFoldDB" id="A0A8D2LKA0"/>
<accession>A0A8D2LKA0</accession>
<evidence type="ECO:0000313" key="4">
    <source>
        <dbReference type="Proteomes" id="UP000694545"/>
    </source>
</evidence>
<dbReference type="Ensembl" id="ENSVKKT00000024329.1">
    <property type="protein sequence ID" value="ENSVKKP00000023746.1"/>
    <property type="gene ID" value="ENSVKKG00000015675.1"/>
</dbReference>
<dbReference type="GO" id="GO:0070187">
    <property type="term" value="C:shelterin complex"/>
    <property type="evidence" value="ECO:0007669"/>
    <property type="project" value="InterPro"/>
</dbReference>
<dbReference type="CDD" id="cd11657">
    <property type="entry name" value="TIN2_N"/>
    <property type="match status" value="1"/>
</dbReference>
<protein>
    <recommendedName>
        <fullName evidence="2">TERF1-interacting nuclear factor 2 N-terminal domain-containing protein</fullName>
    </recommendedName>
</protein>
<evidence type="ECO:0000256" key="1">
    <source>
        <dbReference type="SAM" id="MobiDB-lite"/>
    </source>
</evidence>
<proteinExistence type="predicted"/>
<feature type="domain" description="TERF1-interacting nuclear factor 2 N-terminal" evidence="2">
    <location>
        <begin position="39"/>
        <end position="187"/>
    </location>
</feature>
<organism evidence="3 4">
    <name type="scientific">Varanus komodoensis</name>
    <name type="common">Komodo dragon</name>
    <dbReference type="NCBI Taxonomy" id="61221"/>
    <lineage>
        <taxon>Eukaryota</taxon>
        <taxon>Metazoa</taxon>
        <taxon>Chordata</taxon>
        <taxon>Craniata</taxon>
        <taxon>Vertebrata</taxon>
        <taxon>Euteleostomi</taxon>
        <taxon>Lepidosauria</taxon>
        <taxon>Squamata</taxon>
        <taxon>Bifurcata</taxon>
        <taxon>Unidentata</taxon>
        <taxon>Episquamata</taxon>
        <taxon>Toxicofera</taxon>
        <taxon>Anguimorpha</taxon>
        <taxon>Paleoanguimorpha</taxon>
        <taxon>Varanoidea</taxon>
        <taxon>Varanidae</taxon>
        <taxon>Varanus</taxon>
    </lineage>
</organism>
<name>A0A8D2LKA0_VARKO</name>
<evidence type="ECO:0000313" key="3">
    <source>
        <dbReference type="Ensembl" id="ENSVKKP00000023746.1"/>
    </source>
</evidence>
<evidence type="ECO:0000259" key="2">
    <source>
        <dbReference type="Pfam" id="PF14973"/>
    </source>
</evidence>
<dbReference type="GO" id="GO:0016233">
    <property type="term" value="P:telomere capping"/>
    <property type="evidence" value="ECO:0007669"/>
    <property type="project" value="InterPro"/>
</dbReference>
<dbReference type="Pfam" id="PF14973">
    <property type="entry name" value="TINF2_N"/>
    <property type="match status" value="1"/>
</dbReference>
<feature type="compositionally biased region" description="Basic and acidic residues" evidence="1">
    <location>
        <begin position="268"/>
        <end position="277"/>
    </location>
</feature>
<feature type="region of interest" description="Disordered" evidence="1">
    <location>
        <begin position="218"/>
        <end position="329"/>
    </location>
</feature>
<dbReference type="GO" id="GO:0042162">
    <property type="term" value="F:telomeric DNA binding"/>
    <property type="evidence" value="ECO:0007669"/>
    <property type="project" value="TreeGrafter"/>
</dbReference>
<dbReference type="InterPro" id="IPR039098">
    <property type="entry name" value="TINF2"/>
</dbReference>
<dbReference type="InterPro" id="IPR029400">
    <property type="entry name" value="TINF2_N"/>
</dbReference>
<reference evidence="3" key="1">
    <citation type="submission" date="2025-08" db="UniProtKB">
        <authorList>
            <consortium name="Ensembl"/>
        </authorList>
    </citation>
    <scope>IDENTIFICATION</scope>
</reference>
<dbReference type="Proteomes" id="UP000694545">
    <property type="component" value="Unplaced"/>
</dbReference>
<sequence>MRLPPQVMAAAAEEERGAAAATEAADPCVALRLVAAAAWHVVQKRQADNLPRVLVLLEAVADAAPNLVHFRHFVKLRLGLQAKIVMEMLQNKQPHWKIYEAMDTYFPEKEPEPHPKATARDLKLVQTAQENFRVLVLGLLSDPDQLEKYVQEHLEHDYGEDFMRVVEELFHDYLWQLESALPEPCLQELLEAARIQGPSRPPQPDSVILSQYLTVMGYQGAEPPAPPATLRCPSPQDHEEEEEEGLRNPELQSSPLRTRRARRQPPCFREENSRRPQTDSQETDVVLDSSSEGDSSPFREVRRGPRMSSRQRRGWSVRRCGSSSKTSEA</sequence>
<keyword evidence="4" id="KW-1185">Reference proteome</keyword>